<feature type="transmembrane region" description="Helical" evidence="1">
    <location>
        <begin position="93"/>
        <end position="110"/>
    </location>
</feature>
<dbReference type="EMBL" id="VTPC01002648">
    <property type="protein sequence ID" value="KAF2899765.1"/>
    <property type="molecule type" value="Genomic_DNA"/>
</dbReference>
<keyword evidence="1" id="KW-0812">Transmembrane</keyword>
<feature type="transmembrane region" description="Helical" evidence="1">
    <location>
        <begin position="117"/>
        <end position="135"/>
    </location>
</feature>
<reference evidence="2" key="1">
    <citation type="submission" date="2019-08" db="EMBL/GenBank/DDBJ databases">
        <title>The genome of the North American firefly Photinus pyralis.</title>
        <authorList>
            <consortium name="Photinus pyralis genome working group"/>
            <person name="Fallon T.R."/>
            <person name="Sander Lower S.E."/>
            <person name="Weng J.-K."/>
        </authorList>
    </citation>
    <scope>NUCLEOTIDE SEQUENCE</scope>
    <source>
        <strain evidence="2">TRF0915ILg1</strain>
        <tissue evidence="2">Whole body</tissue>
    </source>
</reference>
<keyword evidence="1" id="KW-0472">Membrane</keyword>
<evidence type="ECO:0000256" key="1">
    <source>
        <dbReference type="SAM" id="Phobius"/>
    </source>
</evidence>
<organism evidence="2 3">
    <name type="scientific">Ignelater luminosus</name>
    <name type="common">Cucubano</name>
    <name type="synonym">Pyrophorus luminosus</name>
    <dbReference type="NCBI Taxonomy" id="2038154"/>
    <lineage>
        <taxon>Eukaryota</taxon>
        <taxon>Metazoa</taxon>
        <taxon>Ecdysozoa</taxon>
        <taxon>Arthropoda</taxon>
        <taxon>Hexapoda</taxon>
        <taxon>Insecta</taxon>
        <taxon>Pterygota</taxon>
        <taxon>Neoptera</taxon>
        <taxon>Endopterygota</taxon>
        <taxon>Coleoptera</taxon>
        <taxon>Polyphaga</taxon>
        <taxon>Elateriformia</taxon>
        <taxon>Elateroidea</taxon>
        <taxon>Elateridae</taxon>
        <taxon>Agrypninae</taxon>
        <taxon>Pyrophorini</taxon>
        <taxon>Ignelater</taxon>
    </lineage>
</organism>
<accession>A0A8K0D5B1</accession>
<feature type="transmembrane region" description="Helical" evidence="1">
    <location>
        <begin position="7"/>
        <end position="26"/>
    </location>
</feature>
<evidence type="ECO:0000313" key="2">
    <source>
        <dbReference type="EMBL" id="KAF2899765.1"/>
    </source>
</evidence>
<gene>
    <name evidence="2" type="ORF">ILUMI_06419</name>
</gene>
<dbReference type="AlphaFoldDB" id="A0A8K0D5B1"/>
<name>A0A8K0D5B1_IGNLU</name>
<dbReference type="Pfam" id="PF16039">
    <property type="entry name" value="DUF4791"/>
    <property type="match status" value="1"/>
</dbReference>
<dbReference type="InterPro" id="IPR032007">
    <property type="entry name" value="DUF4791"/>
</dbReference>
<sequence>MSHRYSSAFSHLILAGTGIYCLVQYHGDSFKFPCISYGVIITNSLLGVWRWGNPDHGHKVEKPYNFTGFLQNIISLPFIVTQVWLAYNYQKELAYLHSLVSVLPLTLYLADRSKDDLVDLIIAANCVSLGVVSFLHENYYGISAAISYMINHFWLREGNFDIEDVPVLDLFNYGLCFFCYFALRTLQGGK</sequence>
<comment type="caution">
    <text evidence="2">The sequence shown here is derived from an EMBL/GenBank/DDBJ whole genome shotgun (WGS) entry which is preliminary data.</text>
</comment>
<feature type="transmembrane region" description="Helical" evidence="1">
    <location>
        <begin position="64"/>
        <end position="87"/>
    </location>
</feature>
<proteinExistence type="predicted"/>
<keyword evidence="1" id="KW-1133">Transmembrane helix</keyword>
<evidence type="ECO:0000313" key="3">
    <source>
        <dbReference type="Proteomes" id="UP000801492"/>
    </source>
</evidence>
<dbReference type="OrthoDB" id="26525at2759"/>
<keyword evidence="3" id="KW-1185">Reference proteome</keyword>
<dbReference type="Proteomes" id="UP000801492">
    <property type="component" value="Unassembled WGS sequence"/>
</dbReference>
<protein>
    <submittedName>
        <fullName evidence="2">Uncharacterized protein</fullName>
    </submittedName>
</protein>